<evidence type="ECO:0000313" key="3">
    <source>
        <dbReference type="EMBL" id="MPM30190.1"/>
    </source>
</evidence>
<evidence type="ECO:0000256" key="2">
    <source>
        <dbReference type="ARBA" id="ARBA00023235"/>
    </source>
</evidence>
<organism evidence="3">
    <name type="scientific">bioreactor metagenome</name>
    <dbReference type="NCBI Taxonomy" id="1076179"/>
    <lineage>
        <taxon>unclassified sequences</taxon>
        <taxon>metagenomes</taxon>
        <taxon>ecological metagenomes</taxon>
    </lineage>
</organism>
<protein>
    <submittedName>
        <fullName evidence="3">3-methylitaconate isomerase</fullName>
        <ecNumber evidence="3">5.3.3.6</ecNumber>
    </submittedName>
</protein>
<reference evidence="3" key="1">
    <citation type="submission" date="2019-08" db="EMBL/GenBank/DDBJ databases">
        <authorList>
            <person name="Kucharzyk K."/>
            <person name="Murdoch R.W."/>
            <person name="Higgins S."/>
            <person name="Loffler F."/>
        </authorList>
    </citation>
    <scope>NUCLEOTIDE SEQUENCE</scope>
</reference>
<dbReference type="PANTHER" id="PTHR43709">
    <property type="entry name" value="ACONITATE ISOMERASE-RELATED"/>
    <property type="match status" value="1"/>
</dbReference>
<dbReference type="Gene3D" id="3.10.310.10">
    <property type="entry name" value="Diaminopimelate Epimerase, Chain A, domain 1"/>
    <property type="match status" value="2"/>
</dbReference>
<keyword evidence="2 3" id="KW-0413">Isomerase</keyword>
<comment type="caution">
    <text evidence="3">The sequence shown here is derived from an EMBL/GenBank/DDBJ whole genome shotgun (WGS) entry which is preliminary data.</text>
</comment>
<dbReference type="AlphaFoldDB" id="A0A644YP05"/>
<dbReference type="InterPro" id="IPR007400">
    <property type="entry name" value="PrpF-like"/>
</dbReference>
<comment type="similarity">
    <text evidence="1">Belongs to the PrpF family.</text>
</comment>
<evidence type="ECO:0000256" key="1">
    <source>
        <dbReference type="ARBA" id="ARBA00007673"/>
    </source>
</evidence>
<sequence>MENQLPRDPVLREKTILALYGSPDIREIDGLGGGDLLTSKLAIIGPPSCEGADVDYTFGQVSMDEAFVEFNSNCGNISAGVGPFAIHAGLVRAVEPVTTVRIHLVNLDRIMVAQVPVVDGEPAVDGDFTIDGVPGTGARIALDWSAVFGGTTGKLLPTGNPLDEVTLDGKTYHISIVDAGTISVFIHASELNMTGVETPQEIEGDQALCTLLESIRGKACELLGLVEDYRDAVVKTPYLPFICPVTEAADYTCFNGTQVKKEDIAFAARLFNMGHLVNKTYAGSGTVCTGVAARIEGTVVNRLLKDAAKQQDIIYFGHASGRIPVESTVCKEADGSWRIEKANIFRTARVLMDGTAYVRHSAIEEKRLQRG</sequence>
<dbReference type="SUPFAM" id="SSF54506">
    <property type="entry name" value="Diaminopimelate epimerase-like"/>
    <property type="match status" value="2"/>
</dbReference>
<gene>
    <name evidence="3" type="primary">mii_2</name>
    <name evidence="3" type="ORF">SDC9_76737</name>
</gene>
<name>A0A644YP05_9ZZZZ</name>
<accession>A0A644YP05</accession>
<proteinExistence type="inferred from homology"/>
<dbReference type="EMBL" id="VSSQ01005720">
    <property type="protein sequence ID" value="MPM30190.1"/>
    <property type="molecule type" value="Genomic_DNA"/>
</dbReference>
<dbReference type="PANTHER" id="PTHR43709:SF2">
    <property type="entry name" value="DUF453 DOMAIN PROTEIN (AFU_ORTHOLOGUE AFUA_6G00360)"/>
    <property type="match status" value="1"/>
</dbReference>
<dbReference type="Pfam" id="PF04303">
    <property type="entry name" value="PrpF"/>
    <property type="match status" value="1"/>
</dbReference>
<dbReference type="GO" id="GO:0050100">
    <property type="term" value="F:methylitaconate delta-isomerase activity"/>
    <property type="evidence" value="ECO:0007669"/>
    <property type="project" value="UniProtKB-EC"/>
</dbReference>
<dbReference type="EC" id="5.3.3.6" evidence="3"/>